<dbReference type="CDD" id="cd13128">
    <property type="entry name" value="MATE_Wzx_like"/>
    <property type="match status" value="1"/>
</dbReference>
<feature type="transmembrane region" description="Helical" evidence="6">
    <location>
        <begin position="189"/>
        <end position="208"/>
    </location>
</feature>
<keyword evidence="4 6" id="KW-1133">Transmembrane helix</keyword>
<feature type="transmembrane region" description="Helical" evidence="6">
    <location>
        <begin position="381"/>
        <end position="402"/>
    </location>
</feature>
<dbReference type="InterPro" id="IPR002797">
    <property type="entry name" value="Polysacc_synth"/>
</dbReference>
<feature type="transmembrane region" description="Helical" evidence="6">
    <location>
        <begin position="88"/>
        <end position="111"/>
    </location>
</feature>
<organism evidence="7 8">
    <name type="scientific">Acetomicrobium mobile (strain ATCC BAA-54 / DSM 13181 / JCM 12221 / NGA)</name>
    <name type="common">Anaerobaculum mobile</name>
    <dbReference type="NCBI Taxonomy" id="891968"/>
    <lineage>
        <taxon>Bacteria</taxon>
        <taxon>Thermotogati</taxon>
        <taxon>Synergistota</taxon>
        <taxon>Synergistia</taxon>
        <taxon>Synergistales</taxon>
        <taxon>Acetomicrobiaceae</taxon>
        <taxon>Acetomicrobium</taxon>
    </lineage>
</organism>
<keyword evidence="5 6" id="KW-0472">Membrane</keyword>
<accession>I4BX40</accession>
<name>I4BX40_ACEMN</name>
<dbReference type="InterPro" id="IPR050833">
    <property type="entry name" value="Poly_Biosynth_Transport"/>
</dbReference>
<feature type="transmembrane region" description="Helical" evidence="6">
    <location>
        <begin position="408"/>
        <end position="428"/>
    </location>
</feature>
<evidence type="ECO:0000313" key="8">
    <source>
        <dbReference type="Proteomes" id="UP000006061"/>
    </source>
</evidence>
<sequence>MKSPEISGKLLAHNMLLNLIGQGLPLLVGVVSVPFIIRGLGTDRFGLLSLAWVVLGYFAIFDLGLGRATTKFVAEALGKGEEKEIPRIAWTSVTVQALFGLLGSIVLIALTPLLVGRILNVPLELIGEAKVMFYILAPSVPIVLISSSFQGILEAFQRFDLVNAVKIPSSMLTFLLPLLGLYFEFRLPGIVALTLLARIGALLVYIMLDFRIMPQLRKYSGSLSLFPRLFSFGGWVTVTNIVSPILVYLDRFLIGSLLSLAAVAYYSAPYEMVTRLSIISTSLSVTLFPAFSSLEGVENKEKIGTIFARSVKYILLTLGPIILIVMLFARDILGLWLGTEFSRESTIVLQVLALGVLINSLAHTPFALLQGVGRPDLPAKFHLFELLIYVGIALLLVSKWGINGAAMAWTLRVTLDTFLLFGAVFWVYKLSPQTLSINGVWRAGLIFVVLAGLSFLVKSLTGFLGLPVQILLIIPVFGLFGLFCWRYVIDTSDRRVVVEVANSWNRKKA</sequence>
<keyword evidence="3 6" id="KW-0812">Transmembrane</keyword>
<feature type="transmembrane region" description="Helical" evidence="6">
    <location>
        <begin position="440"/>
        <end position="457"/>
    </location>
</feature>
<feature type="transmembrane region" description="Helical" evidence="6">
    <location>
        <begin position="16"/>
        <end position="37"/>
    </location>
</feature>
<keyword evidence="8" id="KW-1185">Reference proteome</keyword>
<dbReference type="AlphaFoldDB" id="I4BX40"/>
<evidence type="ECO:0000313" key="7">
    <source>
        <dbReference type="EMBL" id="AFM21847.1"/>
    </source>
</evidence>
<comment type="subcellular location">
    <subcellularLocation>
        <location evidence="1">Cell membrane</location>
        <topology evidence="1">Multi-pass membrane protein</topology>
    </subcellularLocation>
</comment>
<evidence type="ECO:0000256" key="3">
    <source>
        <dbReference type="ARBA" id="ARBA00022692"/>
    </source>
</evidence>
<reference evidence="8" key="1">
    <citation type="journal article" date="2013" name="Stand. Genomic Sci.">
        <title>Complete genome sequence of the moderate thermophile Anaerobaculum mobile type strain (NGA(T)).</title>
        <authorList>
            <person name="Mavromatis K."/>
            <person name="Stackebrandt E."/>
            <person name="Held B."/>
            <person name="Lapidus A."/>
            <person name="Nolan M."/>
            <person name="Lucas S."/>
            <person name="Hammon N."/>
            <person name="Deshpande S."/>
            <person name="Cheng J.F."/>
            <person name="Tapia R."/>
            <person name="Goodwin L.A."/>
            <person name="Pitluck S."/>
            <person name="Liolios K."/>
            <person name="Pagani I."/>
            <person name="Ivanova N."/>
            <person name="Mikhailova N."/>
            <person name="Huntemann M."/>
            <person name="Pati A."/>
            <person name="Chen A."/>
            <person name="Palaniappan K."/>
            <person name="Land M."/>
            <person name="Rohde M."/>
            <person name="Spring S."/>
            <person name="Goker M."/>
            <person name="Woyke T."/>
            <person name="Detter J.C."/>
            <person name="Bristow J."/>
            <person name="Eisen J.A."/>
            <person name="Markowitz V."/>
            <person name="Hugenholtz P."/>
            <person name="Klenk H.P."/>
            <person name="Kyrpides N.C."/>
        </authorList>
    </citation>
    <scope>NUCLEOTIDE SEQUENCE</scope>
    <source>
        <strain evidence="8">ATCC BAA-54 / DSM 13181 / NGA</strain>
    </source>
</reference>
<evidence type="ECO:0000256" key="5">
    <source>
        <dbReference type="ARBA" id="ARBA00023136"/>
    </source>
</evidence>
<proteinExistence type="predicted"/>
<dbReference type="Proteomes" id="UP000006061">
    <property type="component" value="Chromosome"/>
</dbReference>
<evidence type="ECO:0000256" key="2">
    <source>
        <dbReference type="ARBA" id="ARBA00022475"/>
    </source>
</evidence>
<evidence type="ECO:0000256" key="6">
    <source>
        <dbReference type="SAM" id="Phobius"/>
    </source>
</evidence>
<feature type="transmembrane region" description="Helical" evidence="6">
    <location>
        <begin position="131"/>
        <end position="153"/>
    </location>
</feature>
<feature type="transmembrane region" description="Helical" evidence="6">
    <location>
        <begin position="347"/>
        <end position="369"/>
    </location>
</feature>
<feature type="transmembrane region" description="Helical" evidence="6">
    <location>
        <begin position="313"/>
        <end position="335"/>
    </location>
</feature>
<dbReference type="PANTHER" id="PTHR30250">
    <property type="entry name" value="PST FAMILY PREDICTED COLANIC ACID TRANSPORTER"/>
    <property type="match status" value="1"/>
</dbReference>
<feature type="transmembrane region" description="Helical" evidence="6">
    <location>
        <begin position="463"/>
        <end position="485"/>
    </location>
</feature>
<gene>
    <name evidence="7" type="ordered locus">Anamo_1233</name>
</gene>
<dbReference type="KEGG" id="amo:Anamo_1233"/>
<keyword evidence="2" id="KW-1003">Cell membrane</keyword>
<dbReference type="Pfam" id="PF01943">
    <property type="entry name" value="Polysacc_synt"/>
    <property type="match status" value="1"/>
</dbReference>
<evidence type="ECO:0000256" key="4">
    <source>
        <dbReference type="ARBA" id="ARBA00022989"/>
    </source>
</evidence>
<feature type="transmembrane region" description="Helical" evidence="6">
    <location>
        <begin position="229"/>
        <end position="249"/>
    </location>
</feature>
<protein>
    <submittedName>
        <fullName evidence="7">Membrane protein involved in the export of O-antigen and teichoic acid</fullName>
    </submittedName>
</protein>
<dbReference type="eggNOG" id="COG2244">
    <property type="taxonomic scope" value="Bacteria"/>
</dbReference>
<evidence type="ECO:0000256" key="1">
    <source>
        <dbReference type="ARBA" id="ARBA00004651"/>
    </source>
</evidence>
<dbReference type="PANTHER" id="PTHR30250:SF26">
    <property type="entry name" value="PSMA PROTEIN"/>
    <property type="match status" value="1"/>
</dbReference>
<feature type="transmembrane region" description="Helical" evidence="6">
    <location>
        <begin position="272"/>
        <end position="292"/>
    </location>
</feature>
<feature type="transmembrane region" description="Helical" evidence="6">
    <location>
        <begin position="49"/>
        <end position="68"/>
    </location>
</feature>
<dbReference type="HOGENOM" id="CLU_040633_1_0_0"/>
<dbReference type="GO" id="GO:0005886">
    <property type="term" value="C:plasma membrane"/>
    <property type="evidence" value="ECO:0007669"/>
    <property type="project" value="UniProtKB-SubCell"/>
</dbReference>
<dbReference type="STRING" id="891968.Anamo_1233"/>
<dbReference type="EMBL" id="CP003198">
    <property type="protein sequence ID" value="AFM21847.1"/>
    <property type="molecule type" value="Genomic_DNA"/>
</dbReference>